<dbReference type="GO" id="GO:0046872">
    <property type="term" value="F:metal ion binding"/>
    <property type="evidence" value="ECO:0007669"/>
    <property type="project" value="UniProtKB-KW"/>
</dbReference>
<feature type="binding site" evidence="4">
    <location>
        <begin position="24"/>
        <end position="31"/>
    </location>
    <ligand>
        <name>GTP</name>
        <dbReference type="ChEBI" id="CHEBI:37565"/>
    </ligand>
</feature>
<evidence type="ECO:0000256" key="1">
    <source>
        <dbReference type="ARBA" id="ARBA00010290"/>
    </source>
</evidence>
<keyword evidence="2 4" id="KW-0547">Nucleotide-binding</keyword>
<evidence type="ECO:0000256" key="4">
    <source>
        <dbReference type="PIRSR" id="PIRSR606689-1"/>
    </source>
</evidence>
<keyword evidence="5" id="KW-0460">Magnesium</keyword>
<dbReference type="PANTHER" id="PTHR45909">
    <property type="entry name" value="ADP-RIBOSYLATION FACTOR-RELATED PROTEIN 1"/>
    <property type="match status" value="1"/>
</dbReference>
<sequence>MFSLFWGLWSYLFTRAELHLLIVGLDDAGKTTLLEQLKGIYSKKPGIPLDKIPPTVGLNIARVDIQRSRVIFWDLGGQERLRAIWNKYYSESHGVVFVIDSANEQRFQEAKETLHAMLSNSELSGVPLLVLANKMDLEGAKTVSYITETLDVEARPGSVASYPICALTREGIEGAMSWLVNAVTSSDRFYEKSSAAAGT</sequence>
<reference evidence="7" key="1">
    <citation type="submission" date="2022-12" db="EMBL/GenBank/DDBJ databases">
        <authorList>
            <person name="Webb A."/>
        </authorList>
    </citation>
    <scope>NUCLEOTIDE SEQUENCE</scope>
    <source>
        <strain evidence="7">Hp1</strain>
    </source>
</reference>
<dbReference type="Gene3D" id="3.40.50.300">
    <property type="entry name" value="P-loop containing nucleotide triphosphate hydrolases"/>
    <property type="match status" value="1"/>
</dbReference>
<dbReference type="SMART" id="SM00178">
    <property type="entry name" value="SAR"/>
    <property type="match status" value="1"/>
</dbReference>
<comment type="caution">
    <text evidence="7">The sequence shown here is derived from an EMBL/GenBank/DDBJ whole genome shotgun (WGS) entry which is preliminary data.</text>
</comment>
<dbReference type="PRINTS" id="PR00449">
    <property type="entry name" value="RASTRNSFRMNG"/>
</dbReference>
<dbReference type="NCBIfam" id="TIGR00231">
    <property type="entry name" value="small_GTP"/>
    <property type="match status" value="1"/>
</dbReference>
<dbReference type="InterPro" id="IPR024156">
    <property type="entry name" value="Small_GTPase_ARF"/>
</dbReference>
<dbReference type="InterPro" id="IPR005225">
    <property type="entry name" value="Small_GTP-bd"/>
</dbReference>
<evidence type="ECO:0000256" key="5">
    <source>
        <dbReference type="PIRSR" id="PIRSR606689-2"/>
    </source>
</evidence>
<dbReference type="GO" id="GO:0043001">
    <property type="term" value="P:Golgi to plasma membrane protein transport"/>
    <property type="evidence" value="ECO:0007669"/>
    <property type="project" value="TreeGrafter"/>
</dbReference>
<evidence type="ECO:0000313" key="8">
    <source>
        <dbReference type="Proteomes" id="UP001162031"/>
    </source>
</evidence>
<dbReference type="AlphaFoldDB" id="A0AAV0TV55"/>
<dbReference type="EMBL" id="CANTFL010000672">
    <property type="protein sequence ID" value="CAI5726747.1"/>
    <property type="molecule type" value="Genomic_DNA"/>
</dbReference>
<dbReference type="GO" id="GO:0003924">
    <property type="term" value="F:GTPase activity"/>
    <property type="evidence" value="ECO:0007669"/>
    <property type="project" value="InterPro"/>
</dbReference>
<dbReference type="FunFam" id="3.40.50.300:FF:001166">
    <property type="entry name" value="ADP-ribosylation factor D"/>
    <property type="match status" value="1"/>
</dbReference>
<feature type="binding site" evidence="4">
    <location>
        <begin position="133"/>
        <end position="136"/>
    </location>
    <ligand>
        <name>GTP</name>
        <dbReference type="ChEBI" id="CHEBI:37565"/>
    </ligand>
</feature>
<feature type="binding site" evidence="5">
    <location>
        <position position="31"/>
    </location>
    <ligand>
        <name>Mg(2+)</name>
        <dbReference type="ChEBI" id="CHEBI:18420"/>
    </ligand>
</feature>
<dbReference type="GO" id="GO:0005794">
    <property type="term" value="C:Golgi apparatus"/>
    <property type="evidence" value="ECO:0007669"/>
    <property type="project" value="TreeGrafter"/>
</dbReference>
<dbReference type="PANTHER" id="PTHR45909:SF1">
    <property type="entry name" value="ADP-RIBOSYLATION FACTOR-RELATED PROTEIN 1"/>
    <property type="match status" value="1"/>
</dbReference>
<dbReference type="InterPro" id="IPR006689">
    <property type="entry name" value="Small_GTPase_ARF/SAR"/>
</dbReference>
<evidence type="ECO:0000256" key="3">
    <source>
        <dbReference type="ARBA" id="ARBA00023134"/>
    </source>
</evidence>
<dbReference type="GO" id="GO:0006886">
    <property type="term" value="P:intracellular protein transport"/>
    <property type="evidence" value="ECO:0007669"/>
    <property type="project" value="TreeGrafter"/>
</dbReference>
<dbReference type="GO" id="GO:0034067">
    <property type="term" value="P:protein localization to Golgi apparatus"/>
    <property type="evidence" value="ECO:0007669"/>
    <property type="project" value="TreeGrafter"/>
</dbReference>
<dbReference type="PROSITE" id="PS51417">
    <property type="entry name" value="ARF"/>
    <property type="match status" value="1"/>
</dbReference>
<evidence type="ECO:0000256" key="2">
    <source>
        <dbReference type="ARBA" id="ARBA00022741"/>
    </source>
</evidence>
<accession>A0AAV0TV55</accession>
<keyword evidence="6" id="KW-0732">Signal</keyword>
<organism evidence="7 8">
    <name type="scientific">Hyaloperonospora brassicae</name>
    <name type="common">Brassica downy mildew</name>
    <name type="synonym">Peronospora brassicae</name>
    <dbReference type="NCBI Taxonomy" id="162125"/>
    <lineage>
        <taxon>Eukaryota</taxon>
        <taxon>Sar</taxon>
        <taxon>Stramenopiles</taxon>
        <taxon>Oomycota</taxon>
        <taxon>Peronosporomycetes</taxon>
        <taxon>Peronosporales</taxon>
        <taxon>Peronosporaceae</taxon>
        <taxon>Hyaloperonospora</taxon>
    </lineage>
</organism>
<dbReference type="SMART" id="SM00175">
    <property type="entry name" value="RAB"/>
    <property type="match status" value="1"/>
</dbReference>
<evidence type="ECO:0000256" key="6">
    <source>
        <dbReference type="SAM" id="SignalP"/>
    </source>
</evidence>
<evidence type="ECO:0008006" key="9">
    <source>
        <dbReference type="Google" id="ProtNLM"/>
    </source>
</evidence>
<keyword evidence="3 4" id="KW-0342">GTP-binding</keyword>
<dbReference type="Pfam" id="PF00025">
    <property type="entry name" value="Arf"/>
    <property type="match status" value="1"/>
</dbReference>
<gene>
    <name evidence="7" type="ORF">HBR001_LOCUS3923</name>
</gene>
<feature type="signal peptide" evidence="6">
    <location>
        <begin position="1"/>
        <end position="16"/>
    </location>
</feature>
<dbReference type="GO" id="GO:0005525">
    <property type="term" value="F:GTP binding"/>
    <property type="evidence" value="ECO:0007669"/>
    <property type="project" value="UniProtKB-KW"/>
</dbReference>
<feature type="binding site" evidence="5">
    <location>
        <position position="55"/>
    </location>
    <ligand>
        <name>Mg(2+)</name>
        <dbReference type="ChEBI" id="CHEBI:18420"/>
    </ligand>
</feature>
<evidence type="ECO:0000313" key="7">
    <source>
        <dbReference type="EMBL" id="CAI5726747.1"/>
    </source>
</evidence>
<dbReference type="InterPro" id="IPR027417">
    <property type="entry name" value="P-loop_NTPase"/>
</dbReference>
<dbReference type="Proteomes" id="UP001162031">
    <property type="component" value="Unassembled WGS sequence"/>
</dbReference>
<protein>
    <recommendedName>
        <fullName evidence="9">RxLR effector candidate protein</fullName>
    </recommendedName>
</protein>
<dbReference type="SMART" id="SM00173">
    <property type="entry name" value="RAS"/>
    <property type="match status" value="1"/>
</dbReference>
<proteinExistence type="inferred from homology"/>
<feature type="binding site" evidence="4">
    <location>
        <position position="77"/>
    </location>
    <ligand>
        <name>GTP</name>
        <dbReference type="ChEBI" id="CHEBI:37565"/>
    </ligand>
</feature>
<dbReference type="SMART" id="SM00177">
    <property type="entry name" value="ARF"/>
    <property type="match status" value="1"/>
</dbReference>
<dbReference type="SUPFAM" id="SSF52540">
    <property type="entry name" value="P-loop containing nucleoside triphosphate hydrolases"/>
    <property type="match status" value="1"/>
</dbReference>
<dbReference type="PROSITE" id="PS51419">
    <property type="entry name" value="RAB"/>
    <property type="match status" value="1"/>
</dbReference>
<keyword evidence="8" id="KW-1185">Reference proteome</keyword>
<keyword evidence="5" id="KW-0479">Metal-binding</keyword>
<name>A0AAV0TV55_HYABA</name>
<comment type="similarity">
    <text evidence="1">Belongs to the small GTPase superfamily. Arf family.</text>
</comment>
<feature type="chain" id="PRO_5043818813" description="RxLR effector candidate protein" evidence="6">
    <location>
        <begin position="17"/>
        <end position="199"/>
    </location>
</feature>